<gene>
    <name evidence="3" type="ORF">PS691_01004</name>
</gene>
<dbReference type="SMART" id="SM00530">
    <property type="entry name" value="HTH_XRE"/>
    <property type="match status" value="1"/>
</dbReference>
<proteinExistence type="predicted"/>
<evidence type="ECO:0000313" key="4">
    <source>
        <dbReference type="Proteomes" id="UP000337909"/>
    </source>
</evidence>
<dbReference type="EMBL" id="CABVHQ010000006">
    <property type="protein sequence ID" value="VVN79819.1"/>
    <property type="molecule type" value="Genomic_DNA"/>
</dbReference>
<dbReference type="SUPFAM" id="SSF47413">
    <property type="entry name" value="lambda repressor-like DNA-binding domains"/>
    <property type="match status" value="1"/>
</dbReference>
<dbReference type="RefSeq" id="WP_150641085.1">
    <property type="nucleotide sequence ID" value="NZ_CABVHQ010000006.1"/>
</dbReference>
<evidence type="ECO:0000313" key="3">
    <source>
        <dbReference type="EMBL" id="VVN79819.1"/>
    </source>
</evidence>
<dbReference type="InterPro" id="IPR001387">
    <property type="entry name" value="Cro/C1-type_HTH"/>
</dbReference>
<dbReference type="PROSITE" id="PS50943">
    <property type="entry name" value="HTH_CROC1"/>
    <property type="match status" value="1"/>
</dbReference>
<accession>A0A5E7AME2</accession>
<reference evidence="3 4" key="1">
    <citation type="submission" date="2019-09" db="EMBL/GenBank/DDBJ databases">
        <authorList>
            <person name="Chandra G."/>
            <person name="Truman W A."/>
        </authorList>
    </citation>
    <scope>NUCLEOTIDE SEQUENCE [LARGE SCALE GENOMIC DNA]</scope>
    <source>
        <strain evidence="3">PS691</strain>
    </source>
</reference>
<feature type="region of interest" description="Disordered" evidence="1">
    <location>
        <begin position="1"/>
        <end position="22"/>
    </location>
</feature>
<protein>
    <recommendedName>
        <fullName evidence="2">HTH cro/C1-type domain-containing protein</fullName>
    </recommendedName>
</protein>
<dbReference type="CDD" id="cd00093">
    <property type="entry name" value="HTH_XRE"/>
    <property type="match status" value="1"/>
</dbReference>
<sequence>MKRQSIYKPGYQGKSSSKNPDPMDIHVGARIKMRRQLLKISQQGLGEALGIRPQQIQKYETGINRVSASRLFHLSKVLGVEVKFFFDDFNAESLGNAYGYSELKQEDLSWLESQKGDLMERKETHLLVRTYYQVRDQSVRRSYIKILKTLISSQLD</sequence>
<evidence type="ECO:0000259" key="2">
    <source>
        <dbReference type="PROSITE" id="PS50943"/>
    </source>
</evidence>
<dbReference type="Proteomes" id="UP000337909">
    <property type="component" value="Unassembled WGS sequence"/>
</dbReference>
<dbReference type="Gene3D" id="1.10.260.40">
    <property type="entry name" value="lambda repressor-like DNA-binding domains"/>
    <property type="match status" value="1"/>
</dbReference>
<dbReference type="Pfam" id="PF01381">
    <property type="entry name" value="HTH_3"/>
    <property type="match status" value="1"/>
</dbReference>
<name>A0A5E7AME2_PSEFL</name>
<dbReference type="AlphaFoldDB" id="A0A5E7AME2"/>
<dbReference type="GO" id="GO:0003677">
    <property type="term" value="F:DNA binding"/>
    <property type="evidence" value="ECO:0007669"/>
    <property type="project" value="InterPro"/>
</dbReference>
<dbReference type="InterPro" id="IPR010982">
    <property type="entry name" value="Lambda_DNA-bd_dom_sf"/>
</dbReference>
<dbReference type="OrthoDB" id="6447162at2"/>
<feature type="domain" description="HTH cro/C1-type" evidence="2">
    <location>
        <begin position="31"/>
        <end position="85"/>
    </location>
</feature>
<organism evidence="3 4">
    <name type="scientific">Pseudomonas fluorescens</name>
    <dbReference type="NCBI Taxonomy" id="294"/>
    <lineage>
        <taxon>Bacteria</taxon>
        <taxon>Pseudomonadati</taxon>
        <taxon>Pseudomonadota</taxon>
        <taxon>Gammaproteobacteria</taxon>
        <taxon>Pseudomonadales</taxon>
        <taxon>Pseudomonadaceae</taxon>
        <taxon>Pseudomonas</taxon>
    </lineage>
</organism>
<evidence type="ECO:0000256" key="1">
    <source>
        <dbReference type="SAM" id="MobiDB-lite"/>
    </source>
</evidence>